<evidence type="ECO:0000313" key="2">
    <source>
        <dbReference type="Proteomes" id="UP000265520"/>
    </source>
</evidence>
<sequence length="97" mass="10411">SKEWLDSVTFYSSVFHDLIGGGYLSPESKSLCVETPTGRDVFALREIGVKNAVGISKKSVKPLVKSGTGERIPFGDGYFDFVFSGEGSFARSAKPAV</sequence>
<feature type="non-terminal residue" evidence="1">
    <location>
        <position position="1"/>
    </location>
</feature>
<name>A0A392SVR6_9FABA</name>
<organism evidence="1 2">
    <name type="scientific">Trifolium medium</name>
    <dbReference type="NCBI Taxonomy" id="97028"/>
    <lineage>
        <taxon>Eukaryota</taxon>
        <taxon>Viridiplantae</taxon>
        <taxon>Streptophyta</taxon>
        <taxon>Embryophyta</taxon>
        <taxon>Tracheophyta</taxon>
        <taxon>Spermatophyta</taxon>
        <taxon>Magnoliopsida</taxon>
        <taxon>eudicotyledons</taxon>
        <taxon>Gunneridae</taxon>
        <taxon>Pentapetalae</taxon>
        <taxon>rosids</taxon>
        <taxon>fabids</taxon>
        <taxon>Fabales</taxon>
        <taxon>Fabaceae</taxon>
        <taxon>Papilionoideae</taxon>
        <taxon>50 kb inversion clade</taxon>
        <taxon>NPAAA clade</taxon>
        <taxon>Hologalegina</taxon>
        <taxon>IRL clade</taxon>
        <taxon>Trifolieae</taxon>
        <taxon>Trifolium</taxon>
    </lineage>
</organism>
<evidence type="ECO:0000313" key="1">
    <source>
        <dbReference type="EMBL" id="MCI52931.1"/>
    </source>
</evidence>
<keyword evidence="2" id="KW-1185">Reference proteome</keyword>
<dbReference type="PANTHER" id="PTHR44843:SF8">
    <property type="entry name" value="METHYLTRANSFERASE DOMAIN PROTEIN"/>
    <property type="match status" value="1"/>
</dbReference>
<proteinExistence type="predicted"/>
<dbReference type="AlphaFoldDB" id="A0A392SVR6"/>
<protein>
    <submittedName>
        <fullName evidence="1">Uncharacterized protein</fullName>
    </submittedName>
</protein>
<dbReference type="Proteomes" id="UP000265520">
    <property type="component" value="Unassembled WGS sequence"/>
</dbReference>
<accession>A0A392SVR6</accession>
<comment type="caution">
    <text evidence="1">The sequence shown here is derived from an EMBL/GenBank/DDBJ whole genome shotgun (WGS) entry which is preliminary data.</text>
</comment>
<dbReference type="EMBL" id="LXQA010455182">
    <property type="protein sequence ID" value="MCI52931.1"/>
    <property type="molecule type" value="Genomic_DNA"/>
</dbReference>
<reference evidence="1 2" key="1">
    <citation type="journal article" date="2018" name="Front. Plant Sci.">
        <title>Red Clover (Trifolium pratense) and Zigzag Clover (T. medium) - A Picture of Genomic Similarities and Differences.</title>
        <authorList>
            <person name="Dluhosova J."/>
            <person name="Istvanek J."/>
            <person name="Nedelnik J."/>
            <person name="Repkova J."/>
        </authorList>
    </citation>
    <scope>NUCLEOTIDE SEQUENCE [LARGE SCALE GENOMIC DNA]</scope>
    <source>
        <strain evidence="2">cv. 10/8</strain>
        <tissue evidence="1">Leaf</tissue>
    </source>
</reference>
<dbReference type="PANTHER" id="PTHR44843">
    <property type="entry name" value="METHYLTRANSFERASE"/>
    <property type="match status" value="1"/>
</dbReference>
<feature type="non-terminal residue" evidence="1">
    <location>
        <position position="97"/>
    </location>
</feature>